<dbReference type="EMBL" id="JASPKY010000974">
    <property type="protein sequence ID" value="KAK9679805.1"/>
    <property type="molecule type" value="Genomic_DNA"/>
</dbReference>
<reference evidence="2 3" key="2">
    <citation type="journal article" date="2024" name="BMC Genomics">
        <title>De novo assembly and annotation of Popillia japonica's genome with initial clues to its potential as an invasive pest.</title>
        <authorList>
            <person name="Cucini C."/>
            <person name="Boschi S."/>
            <person name="Funari R."/>
            <person name="Cardaioli E."/>
            <person name="Iannotti N."/>
            <person name="Marturano G."/>
            <person name="Paoli F."/>
            <person name="Bruttini M."/>
            <person name="Carapelli A."/>
            <person name="Frati F."/>
            <person name="Nardi F."/>
        </authorList>
    </citation>
    <scope>NUCLEOTIDE SEQUENCE [LARGE SCALE GENOMIC DNA]</scope>
    <source>
        <strain evidence="2">DMR45628</strain>
    </source>
</reference>
<dbReference type="EMBL" id="JASPKY010000974">
    <property type="protein sequence ID" value="KAK9679806.1"/>
    <property type="molecule type" value="Genomic_DNA"/>
</dbReference>
<organism evidence="2 3">
    <name type="scientific">Popillia japonica</name>
    <name type="common">Japanese beetle</name>
    <dbReference type="NCBI Taxonomy" id="7064"/>
    <lineage>
        <taxon>Eukaryota</taxon>
        <taxon>Metazoa</taxon>
        <taxon>Ecdysozoa</taxon>
        <taxon>Arthropoda</taxon>
        <taxon>Hexapoda</taxon>
        <taxon>Insecta</taxon>
        <taxon>Pterygota</taxon>
        <taxon>Neoptera</taxon>
        <taxon>Endopterygota</taxon>
        <taxon>Coleoptera</taxon>
        <taxon>Polyphaga</taxon>
        <taxon>Scarabaeiformia</taxon>
        <taxon>Scarabaeidae</taxon>
        <taxon>Rutelinae</taxon>
        <taxon>Popillia</taxon>
    </lineage>
</organism>
<feature type="transmembrane region" description="Helical" evidence="1">
    <location>
        <begin position="12"/>
        <end position="32"/>
    </location>
</feature>
<evidence type="ECO:0008006" key="4">
    <source>
        <dbReference type="Google" id="ProtNLM"/>
    </source>
</evidence>
<evidence type="ECO:0000256" key="1">
    <source>
        <dbReference type="SAM" id="Phobius"/>
    </source>
</evidence>
<comment type="caution">
    <text evidence="2">The sequence shown here is derived from an EMBL/GenBank/DDBJ whole genome shotgun (WGS) entry which is preliminary data.</text>
</comment>
<keyword evidence="3" id="KW-1185">Reference proteome</keyword>
<keyword evidence="1" id="KW-0812">Transmembrane</keyword>
<sequence length="474" mass="53666">MTEAQRKNIYTVIGIFVFVGFIAIIITLAILLSRRNQCFLGATEIEITGFEFEAVEDGIRVTWQKPFEMVECNPGYQITYNSTMGEFSTTASTESVTIPDDTFCYYFGIRVTPLTTLSRNSFGEAMYYENRDPVVEFSVESNTSPSTLVVNWTDPNEQWCSLAYKVEYQSPDGNQVFNVTTPEASFDFVYCTMSTLTIYPINLLDGKFFPVSISIDATQYPQKLEWPRNTTTTAWINRRETKWEPVIPIGTCNISYHVVFETDRGTTTVETEEPAFEIYRSSFCYSVDVIVYGVAGESVIEIIRYNPYWTIEIDSVSDLELTSFEENDTMIATWSDDPVRELCDLRYQRRFPLVYCVNTTVSVRTTFNARTGQSSVVSAEVYPTSLEPVNNVVINTIDTTAFVSWEVAESLQKCTDLFNVTAINEDINEQSECLGVTGCEISLSSFCPYTNFTIKPTLPIEGDAIETRYSCALV</sequence>
<keyword evidence="1" id="KW-1133">Transmembrane helix</keyword>
<dbReference type="Proteomes" id="UP001458880">
    <property type="component" value="Unassembled WGS sequence"/>
</dbReference>
<protein>
    <recommendedName>
        <fullName evidence="4">Fibronectin type-III domain-containing protein</fullName>
    </recommendedName>
</protein>
<dbReference type="AlphaFoldDB" id="A0AAW1HTF0"/>
<keyword evidence="1" id="KW-0472">Membrane</keyword>
<evidence type="ECO:0000313" key="3">
    <source>
        <dbReference type="Proteomes" id="UP001458880"/>
    </source>
</evidence>
<gene>
    <name evidence="2" type="ORF">QE152_g39709</name>
</gene>
<proteinExistence type="predicted"/>
<accession>A0AAW1HTF0</accession>
<reference evidence="2" key="1">
    <citation type="submission" date="2023-05" db="EMBL/GenBank/DDBJ databases">
        <authorList>
            <person name="Nardi F."/>
            <person name="Carapelli A."/>
            <person name="Cucini C."/>
        </authorList>
    </citation>
    <scope>NUCLEOTIDE SEQUENCE</scope>
    <source>
        <strain evidence="2">DMR45628</strain>
        <tissue evidence="2">Testes</tissue>
    </source>
</reference>
<name>A0AAW1HTF0_POPJA</name>
<evidence type="ECO:0000313" key="2">
    <source>
        <dbReference type="EMBL" id="KAK9679806.1"/>
    </source>
</evidence>